<evidence type="ECO:0000313" key="3">
    <source>
        <dbReference type="Proteomes" id="UP001501352"/>
    </source>
</evidence>
<name>A0ABN1GV13_9CAUL</name>
<comment type="caution">
    <text evidence="2">The sequence shown here is derived from an EMBL/GenBank/DDBJ whole genome shotgun (WGS) entry which is preliminary data.</text>
</comment>
<sequence length="137" mass="15095">MSLNLQRIAYYSLASQPEAALIMLAEILGVSDRNNVRDSLTGALLVSRGRFFQVLEGAAQDLDRTLARIAADPRHHSLNVVLRVDVNRRMFGQWGMVAARIAPSQQPEIDAIIDRCHDDPAAAIKAARDLLEHQIAA</sequence>
<evidence type="ECO:0000313" key="2">
    <source>
        <dbReference type="EMBL" id="GAA0620421.1"/>
    </source>
</evidence>
<dbReference type="PROSITE" id="PS50925">
    <property type="entry name" value="BLUF"/>
    <property type="match status" value="1"/>
</dbReference>
<dbReference type="Gene3D" id="3.30.70.100">
    <property type="match status" value="1"/>
</dbReference>
<gene>
    <name evidence="2" type="ORF">GCM10009422_15050</name>
</gene>
<dbReference type="Pfam" id="PF04940">
    <property type="entry name" value="BLUF"/>
    <property type="match status" value="1"/>
</dbReference>
<dbReference type="SUPFAM" id="SSF54975">
    <property type="entry name" value="Acylphosphatase/BLUF domain-like"/>
    <property type="match status" value="1"/>
</dbReference>
<keyword evidence="3" id="KW-1185">Reference proteome</keyword>
<accession>A0ABN1GV13</accession>
<dbReference type="InterPro" id="IPR007024">
    <property type="entry name" value="BLUF_domain"/>
</dbReference>
<feature type="domain" description="BLUF" evidence="1">
    <location>
        <begin position="5"/>
        <end position="97"/>
    </location>
</feature>
<reference evidence="2 3" key="1">
    <citation type="journal article" date="2019" name="Int. J. Syst. Evol. Microbiol.">
        <title>The Global Catalogue of Microorganisms (GCM) 10K type strain sequencing project: providing services to taxonomists for standard genome sequencing and annotation.</title>
        <authorList>
            <consortium name="The Broad Institute Genomics Platform"/>
            <consortium name="The Broad Institute Genome Sequencing Center for Infectious Disease"/>
            <person name="Wu L."/>
            <person name="Ma J."/>
        </authorList>
    </citation>
    <scope>NUCLEOTIDE SEQUENCE [LARGE SCALE GENOMIC DNA]</scope>
    <source>
        <strain evidence="2 3">JCM 12928</strain>
    </source>
</reference>
<dbReference type="Proteomes" id="UP001501352">
    <property type="component" value="Unassembled WGS sequence"/>
</dbReference>
<dbReference type="RefSeq" id="WP_343792324.1">
    <property type="nucleotide sequence ID" value="NZ_BAAAGA010000003.1"/>
</dbReference>
<dbReference type="EMBL" id="BAAAGA010000003">
    <property type="protein sequence ID" value="GAA0620421.1"/>
    <property type="molecule type" value="Genomic_DNA"/>
</dbReference>
<protein>
    <submittedName>
        <fullName evidence="2">BLUF domain-containing protein</fullName>
    </submittedName>
</protein>
<dbReference type="InterPro" id="IPR036046">
    <property type="entry name" value="Acylphosphatase-like_dom_sf"/>
</dbReference>
<proteinExistence type="predicted"/>
<organism evidence="2 3">
    <name type="scientific">Brevundimonas kwangchunensis</name>
    <dbReference type="NCBI Taxonomy" id="322163"/>
    <lineage>
        <taxon>Bacteria</taxon>
        <taxon>Pseudomonadati</taxon>
        <taxon>Pseudomonadota</taxon>
        <taxon>Alphaproteobacteria</taxon>
        <taxon>Caulobacterales</taxon>
        <taxon>Caulobacteraceae</taxon>
        <taxon>Brevundimonas</taxon>
    </lineage>
</organism>
<evidence type="ECO:0000259" key="1">
    <source>
        <dbReference type="PROSITE" id="PS50925"/>
    </source>
</evidence>
<dbReference type="SMART" id="SM01034">
    <property type="entry name" value="BLUF"/>
    <property type="match status" value="1"/>
</dbReference>